<evidence type="ECO:0000313" key="2">
    <source>
        <dbReference type="Proteomes" id="UP001432322"/>
    </source>
</evidence>
<name>A0AAV5VX87_9BILA</name>
<dbReference type="EMBL" id="BTSY01000004">
    <property type="protein sequence ID" value="GMT23327.1"/>
    <property type="molecule type" value="Genomic_DNA"/>
</dbReference>
<sequence>TLEGIVIDVNQTTDPISITGRGGGSPGGSILLLSSEYVSYQILDVHTFHTVQWNSSVVIEIHPGAITRENNTDSEFWVFVGFQRLPGPYEAVHDFRFKI</sequence>
<reference evidence="1" key="1">
    <citation type="submission" date="2023-10" db="EMBL/GenBank/DDBJ databases">
        <title>Genome assembly of Pristionchus species.</title>
        <authorList>
            <person name="Yoshida K."/>
            <person name="Sommer R.J."/>
        </authorList>
    </citation>
    <scope>NUCLEOTIDE SEQUENCE</scope>
    <source>
        <strain evidence="1">RS5133</strain>
    </source>
</reference>
<dbReference type="AlphaFoldDB" id="A0AAV5VX87"/>
<organism evidence="1 2">
    <name type="scientific">Pristionchus fissidentatus</name>
    <dbReference type="NCBI Taxonomy" id="1538716"/>
    <lineage>
        <taxon>Eukaryota</taxon>
        <taxon>Metazoa</taxon>
        <taxon>Ecdysozoa</taxon>
        <taxon>Nematoda</taxon>
        <taxon>Chromadorea</taxon>
        <taxon>Rhabditida</taxon>
        <taxon>Rhabditina</taxon>
        <taxon>Diplogasteromorpha</taxon>
        <taxon>Diplogasteroidea</taxon>
        <taxon>Neodiplogasteridae</taxon>
        <taxon>Pristionchus</taxon>
    </lineage>
</organism>
<feature type="non-terminal residue" evidence="1">
    <location>
        <position position="1"/>
    </location>
</feature>
<comment type="caution">
    <text evidence="1">The sequence shown here is derived from an EMBL/GenBank/DDBJ whole genome shotgun (WGS) entry which is preliminary data.</text>
</comment>
<protein>
    <submittedName>
        <fullName evidence="1">Uncharacterized protein</fullName>
    </submittedName>
</protein>
<evidence type="ECO:0000313" key="1">
    <source>
        <dbReference type="EMBL" id="GMT23327.1"/>
    </source>
</evidence>
<keyword evidence="2" id="KW-1185">Reference proteome</keyword>
<gene>
    <name evidence="1" type="ORF">PFISCL1PPCAC_14624</name>
</gene>
<proteinExistence type="predicted"/>
<feature type="non-terminal residue" evidence="1">
    <location>
        <position position="99"/>
    </location>
</feature>
<accession>A0AAV5VX87</accession>
<dbReference type="Proteomes" id="UP001432322">
    <property type="component" value="Unassembled WGS sequence"/>
</dbReference>